<protein>
    <submittedName>
        <fullName evidence="1">Uncharacterized protein</fullName>
    </submittedName>
</protein>
<evidence type="ECO:0000313" key="2">
    <source>
        <dbReference type="Proteomes" id="UP000186817"/>
    </source>
</evidence>
<dbReference type="EMBL" id="LSRX01000545">
    <property type="protein sequence ID" value="OLP94379.1"/>
    <property type="molecule type" value="Genomic_DNA"/>
</dbReference>
<reference evidence="1 2" key="1">
    <citation type="submission" date="2016-02" db="EMBL/GenBank/DDBJ databases">
        <title>Genome analysis of coral dinoflagellate symbionts highlights evolutionary adaptations to a symbiotic lifestyle.</title>
        <authorList>
            <person name="Aranda M."/>
            <person name="Li Y."/>
            <person name="Liew Y.J."/>
            <person name="Baumgarten S."/>
            <person name="Simakov O."/>
            <person name="Wilson M."/>
            <person name="Piel J."/>
            <person name="Ashoor H."/>
            <person name="Bougouffa S."/>
            <person name="Bajic V.B."/>
            <person name="Ryu T."/>
            <person name="Ravasi T."/>
            <person name="Bayer T."/>
            <person name="Micklem G."/>
            <person name="Kim H."/>
            <person name="Bhak J."/>
            <person name="Lajeunesse T.C."/>
            <person name="Voolstra C.R."/>
        </authorList>
    </citation>
    <scope>NUCLEOTIDE SEQUENCE [LARGE SCALE GENOMIC DNA]</scope>
    <source>
        <strain evidence="1 2">CCMP2467</strain>
    </source>
</reference>
<dbReference type="AlphaFoldDB" id="A0A1Q9DGW4"/>
<name>A0A1Q9DGW4_SYMMI</name>
<dbReference type="Proteomes" id="UP000186817">
    <property type="component" value="Unassembled WGS sequence"/>
</dbReference>
<organism evidence="1 2">
    <name type="scientific">Symbiodinium microadriaticum</name>
    <name type="common">Dinoflagellate</name>
    <name type="synonym">Zooxanthella microadriatica</name>
    <dbReference type="NCBI Taxonomy" id="2951"/>
    <lineage>
        <taxon>Eukaryota</taxon>
        <taxon>Sar</taxon>
        <taxon>Alveolata</taxon>
        <taxon>Dinophyceae</taxon>
        <taxon>Suessiales</taxon>
        <taxon>Symbiodiniaceae</taxon>
        <taxon>Symbiodinium</taxon>
    </lineage>
</organism>
<keyword evidence="2" id="KW-1185">Reference proteome</keyword>
<comment type="caution">
    <text evidence="1">The sequence shown here is derived from an EMBL/GenBank/DDBJ whole genome shotgun (WGS) entry which is preliminary data.</text>
</comment>
<sequence length="66" mass="7595">MKVSKYCETATVQTQAQCRDWVDTALARLETLAVRTREQLGAFAEELPFTVRRWAVDSRQVPPRRG</sequence>
<proteinExistence type="predicted"/>
<evidence type="ECO:0000313" key="1">
    <source>
        <dbReference type="EMBL" id="OLP94379.1"/>
    </source>
</evidence>
<accession>A0A1Q9DGW4</accession>
<gene>
    <name evidence="1" type="ORF">AK812_SmicGene23616</name>
</gene>